<evidence type="ECO:0000256" key="1">
    <source>
        <dbReference type="ARBA" id="ARBA00023157"/>
    </source>
</evidence>
<feature type="disulfide bond" evidence="2">
    <location>
        <begin position="504"/>
        <end position="519"/>
    </location>
</feature>
<organism evidence="5 6">
    <name type="scientific">Exocentrus adspersus</name>
    <dbReference type="NCBI Taxonomy" id="1586481"/>
    <lineage>
        <taxon>Eukaryota</taxon>
        <taxon>Metazoa</taxon>
        <taxon>Ecdysozoa</taxon>
        <taxon>Arthropoda</taxon>
        <taxon>Hexapoda</taxon>
        <taxon>Insecta</taxon>
        <taxon>Pterygota</taxon>
        <taxon>Neoptera</taxon>
        <taxon>Endopterygota</taxon>
        <taxon>Coleoptera</taxon>
        <taxon>Polyphaga</taxon>
        <taxon>Cucujiformia</taxon>
        <taxon>Chrysomeloidea</taxon>
        <taxon>Cerambycidae</taxon>
        <taxon>Lamiinae</taxon>
        <taxon>Acanthocinini</taxon>
        <taxon>Exocentrus</taxon>
    </lineage>
</organism>
<feature type="region of interest" description="Disordered" evidence="3">
    <location>
        <begin position="275"/>
        <end position="300"/>
    </location>
</feature>
<evidence type="ECO:0000256" key="2">
    <source>
        <dbReference type="PROSITE-ProRule" id="PRU00124"/>
    </source>
</evidence>
<dbReference type="PANTHER" id="PTHR39069">
    <property type="entry name" value="ECDYSONE-INDUCIBLE GENE E1, ISOFORM A"/>
    <property type="match status" value="1"/>
</dbReference>
<feature type="disulfide bond" evidence="2">
    <location>
        <begin position="417"/>
        <end position="432"/>
    </location>
</feature>
<feature type="compositionally biased region" description="Low complexity" evidence="3">
    <location>
        <begin position="174"/>
        <end position="189"/>
    </location>
</feature>
<dbReference type="InterPro" id="IPR023415">
    <property type="entry name" value="LDLR_class-A_CS"/>
</dbReference>
<feature type="disulfide bond" evidence="2">
    <location>
        <begin position="440"/>
        <end position="452"/>
    </location>
</feature>
<dbReference type="InterPro" id="IPR002172">
    <property type="entry name" value="LDrepeatLR_classA_rpt"/>
</dbReference>
<comment type="caution">
    <text evidence="2">Lacks conserved residue(s) required for the propagation of feature annotation.</text>
</comment>
<dbReference type="Proteomes" id="UP001159042">
    <property type="component" value="Unassembled WGS sequence"/>
</dbReference>
<sequence>MSPEVTHCANNSPHCHYEDEVCGHSITAHMIGDECNSDWECREDISGSICHRGRCLCQPFYARVNQTTCLQSTLLGYDCIVPEQCSLKVANSSCLDGVCRCVDGFLQFRKHTCLGPARPGNVCYSNAHCRLWTADSHCDFLIPNLFGRCQCNSPFRQVGDSCVRSAFQTKPTLSPTTKITTSAPTSTKTTVDDGPEIESNVIVDNVTPYTTHVTKSTSKGVKTTMKQVPKVCTKYLGVNLQQQSTTSTTQLPIKQEATSAPLDITTRITVSSRATVMESSSSPSTQTVTSPSTTSSPTTTGIRIRLDHGDGAVSLGLPCVTDLQCRIADPSSRCIEGVCDCVIKSNNTRSCSARNRGCIPGTFQCRSTGTCISWFFVCDGRKDCSDGSDEDCQPTKCPAESYSCKSSGKCISRASRCDGSKDCPLGEDEADCQALGRRGCPPDTFQCADGKCLPEYEFCNAIIGCSDGSDEPAHICKGRARRRRTDYCPLKCGNGRCRSSAIACSGRDGCGDGTDENHCSVCIWVINPYEVQMVDVVLQVMLKKNRKYSIQPACLYGAKV</sequence>
<feature type="region of interest" description="Disordered" evidence="3">
    <location>
        <begin position="174"/>
        <end position="194"/>
    </location>
</feature>
<dbReference type="Pfam" id="PF01683">
    <property type="entry name" value="EB"/>
    <property type="match status" value="1"/>
</dbReference>
<comment type="caution">
    <text evidence="5">The sequence shown here is derived from an EMBL/GenBank/DDBJ whole genome shotgun (WGS) entry which is preliminary data.</text>
</comment>
<dbReference type="InterPro" id="IPR006149">
    <property type="entry name" value="EB_dom"/>
</dbReference>
<dbReference type="InterPro" id="IPR036055">
    <property type="entry name" value="LDL_receptor-like_sf"/>
</dbReference>
<dbReference type="Pfam" id="PF00057">
    <property type="entry name" value="Ldl_recept_a"/>
    <property type="match status" value="3"/>
</dbReference>
<dbReference type="SUPFAM" id="SSF57424">
    <property type="entry name" value="LDL receptor-like module"/>
    <property type="match status" value="4"/>
</dbReference>
<accession>A0AAV8VUB3</accession>
<dbReference type="PROSITE" id="PS50068">
    <property type="entry name" value="LDLRA_2"/>
    <property type="match status" value="4"/>
</dbReference>
<evidence type="ECO:0000313" key="6">
    <source>
        <dbReference type="Proteomes" id="UP001159042"/>
    </source>
</evidence>
<gene>
    <name evidence="5" type="ORF">NQ315_000092</name>
</gene>
<feature type="compositionally biased region" description="Low complexity" evidence="3">
    <location>
        <begin position="279"/>
        <end position="300"/>
    </location>
</feature>
<dbReference type="PRINTS" id="PR00261">
    <property type="entry name" value="LDLRECEPTOR"/>
</dbReference>
<dbReference type="PANTHER" id="PTHR39069:SF1">
    <property type="entry name" value="ECDYSONE-INDUCIBLE GENE E1, ISOFORM A"/>
    <property type="match status" value="1"/>
</dbReference>
<reference evidence="5 6" key="1">
    <citation type="journal article" date="2023" name="Insect Mol. Biol.">
        <title>Genome sequencing provides insights into the evolution of gene families encoding plant cell wall-degrading enzymes in longhorned beetles.</title>
        <authorList>
            <person name="Shin N.R."/>
            <person name="Okamura Y."/>
            <person name="Kirsch R."/>
            <person name="Pauchet Y."/>
        </authorList>
    </citation>
    <scope>NUCLEOTIDE SEQUENCE [LARGE SCALE GENOMIC DNA]</scope>
    <source>
        <strain evidence="5">EAD_L_NR</strain>
    </source>
</reference>
<evidence type="ECO:0000256" key="3">
    <source>
        <dbReference type="SAM" id="MobiDB-lite"/>
    </source>
</evidence>
<feature type="domain" description="EB" evidence="4">
    <location>
        <begin position="57"/>
        <end position="113"/>
    </location>
</feature>
<evidence type="ECO:0000313" key="5">
    <source>
        <dbReference type="EMBL" id="KAJ8917609.1"/>
    </source>
</evidence>
<dbReference type="SMART" id="SM00192">
    <property type="entry name" value="LDLa"/>
    <property type="match status" value="4"/>
</dbReference>
<feature type="disulfide bond" evidence="2">
    <location>
        <begin position="492"/>
        <end position="510"/>
    </location>
</feature>
<proteinExistence type="predicted"/>
<protein>
    <recommendedName>
        <fullName evidence="4">EB domain-containing protein</fullName>
    </recommendedName>
</protein>
<name>A0AAV8VUB3_9CUCU</name>
<dbReference type="CDD" id="cd00112">
    <property type="entry name" value="LDLa"/>
    <property type="match status" value="4"/>
</dbReference>
<evidence type="ECO:0000259" key="4">
    <source>
        <dbReference type="Pfam" id="PF01683"/>
    </source>
</evidence>
<dbReference type="Gene3D" id="4.10.400.10">
    <property type="entry name" value="Low-density Lipoprotein Receptor"/>
    <property type="match status" value="3"/>
</dbReference>
<feature type="disulfide bond" evidence="2">
    <location>
        <begin position="447"/>
        <end position="465"/>
    </location>
</feature>
<dbReference type="PROSITE" id="PS01209">
    <property type="entry name" value="LDLRA_1"/>
    <property type="match status" value="2"/>
</dbReference>
<keyword evidence="6" id="KW-1185">Reference proteome</keyword>
<dbReference type="EMBL" id="JANEYG010000032">
    <property type="protein sequence ID" value="KAJ8917609.1"/>
    <property type="molecule type" value="Genomic_DNA"/>
</dbReference>
<dbReference type="AlphaFoldDB" id="A0AAV8VUB3"/>
<keyword evidence="1 2" id="KW-1015">Disulfide bond</keyword>